<organism evidence="2 3">
    <name type="scientific">Dyadobacter sandarakinus</name>
    <dbReference type="NCBI Taxonomy" id="2747268"/>
    <lineage>
        <taxon>Bacteria</taxon>
        <taxon>Pseudomonadati</taxon>
        <taxon>Bacteroidota</taxon>
        <taxon>Cytophagia</taxon>
        <taxon>Cytophagales</taxon>
        <taxon>Spirosomataceae</taxon>
        <taxon>Dyadobacter</taxon>
    </lineage>
</organism>
<sequence>MKTYFLLALGAALAQMHAYGQAGTVRRWQFGLMAGPQFMNSAPRVEGEKWSKGFMAAADVSYRLQAPRKGWSVHMQPGINTYRTRRVEGSPSNATYMSTKMKSNTIYLPLLIHYNFLGGKVRPFAELGLNWRYGLPFTIESKRWACSGSSGCLPYDSKNKYKVSEQTRQLGALAAAGVEIDLGKITIPLTVRVIEDVKKKEVFDDPALGGTYTIPRSRVVQISAGITL</sequence>
<dbReference type="Pfam" id="PF13568">
    <property type="entry name" value="OMP_b-brl_2"/>
    <property type="match status" value="1"/>
</dbReference>
<dbReference type="EMBL" id="CP056775">
    <property type="protein sequence ID" value="QRR00244.1"/>
    <property type="molecule type" value="Genomic_DNA"/>
</dbReference>
<evidence type="ECO:0000313" key="3">
    <source>
        <dbReference type="Proteomes" id="UP000612680"/>
    </source>
</evidence>
<evidence type="ECO:0000313" key="2">
    <source>
        <dbReference type="EMBL" id="QRR00244.1"/>
    </source>
</evidence>
<dbReference type="InterPro" id="IPR025665">
    <property type="entry name" value="Beta-barrel_OMP_2"/>
</dbReference>
<gene>
    <name evidence="2" type="ORF">HWI92_04660</name>
</gene>
<dbReference type="RefSeq" id="WP_204661040.1">
    <property type="nucleotide sequence ID" value="NZ_CP056775.1"/>
</dbReference>
<feature type="domain" description="Outer membrane protein beta-barrel" evidence="1">
    <location>
        <begin position="18"/>
        <end position="186"/>
    </location>
</feature>
<accession>A0ABX7I2E8</accession>
<protein>
    <submittedName>
        <fullName evidence="2">PorT family protein</fullName>
    </submittedName>
</protein>
<reference evidence="2 3" key="1">
    <citation type="submission" date="2020-06" db="EMBL/GenBank/DDBJ databases">
        <title>Dyadobacter sandarakinus sp. nov., isolated from the soil of the Arctic Yellow River Station.</title>
        <authorList>
            <person name="Zhang Y."/>
            <person name="Peng F."/>
        </authorList>
    </citation>
    <scope>NUCLEOTIDE SEQUENCE [LARGE SCALE GENOMIC DNA]</scope>
    <source>
        <strain evidence="2 3">Q3-56</strain>
    </source>
</reference>
<evidence type="ECO:0000259" key="1">
    <source>
        <dbReference type="Pfam" id="PF13568"/>
    </source>
</evidence>
<keyword evidence="3" id="KW-1185">Reference proteome</keyword>
<proteinExistence type="predicted"/>
<dbReference type="Proteomes" id="UP000612680">
    <property type="component" value="Chromosome"/>
</dbReference>
<name>A0ABX7I2E8_9BACT</name>